<feature type="domain" description="C-type lectin" evidence="2">
    <location>
        <begin position="1"/>
        <end position="75"/>
    </location>
</feature>
<organism evidence="3 4">
    <name type="scientific">Acrobeloides nanus</name>
    <dbReference type="NCBI Taxonomy" id="290746"/>
    <lineage>
        <taxon>Eukaryota</taxon>
        <taxon>Metazoa</taxon>
        <taxon>Ecdysozoa</taxon>
        <taxon>Nematoda</taxon>
        <taxon>Chromadorea</taxon>
        <taxon>Rhabditida</taxon>
        <taxon>Tylenchina</taxon>
        <taxon>Cephalobomorpha</taxon>
        <taxon>Cephaloboidea</taxon>
        <taxon>Cephalobidae</taxon>
        <taxon>Acrobeloides</taxon>
    </lineage>
</organism>
<evidence type="ECO:0000313" key="3">
    <source>
        <dbReference type="Proteomes" id="UP000887540"/>
    </source>
</evidence>
<dbReference type="PANTHER" id="PTHR22803">
    <property type="entry name" value="MANNOSE, PHOSPHOLIPASE, LECTIN RECEPTOR RELATED"/>
    <property type="match status" value="1"/>
</dbReference>
<dbReference type="SMART" id="SM00034">
    <property type="entry name" value="CLECT"/>
    <property type="match status" value="1"/>
</dbReference>
<dbReference type="InterPro" id="IPR016187">
    <property type="entry name" value="CTDL_fold"/>
</dbReference>
<dbReference type="Proteomes" id="UP000887540">
    <property type="component" value="Unplaced"/>
</dbReference>
<dbReference type="InterPro" id="IPR050111">
    <property type="entry name" value="C-type_lectin/snaclec_domain"/>
</dbReference>
<evidence type="ECO:0000313" key="4">
    <source>
        <dbReference type="WBParaSite" id="ACRNAN_scaffold4973.g29645.t1"/>
    </source>
</evidence>
<dbReference type="PROSITE" id="PS50041">
    <property type="entry name" value="C_TYPE_LECTIN_2"/>
    <property type="match status" value="2"/>
</dbReference>
<dbReference type="WBParaSite" id="ACRNAN_scaffold4973.g29645.t1">
    <property type="protein sequence ID" value="ACRNAN_scaffold4973.g29645.t1"/>
    <property type="gene ID" value="ACRNAN_scaffold4973.g29645"/>
</dbReference>
<keyword evidence="1" id="KW-1015">Disulfide bond</keyword>
<accession>A0A914E0X3</accession>
<dbReference type="PROSITE" id="PS00615">
    <property type="entry name" value="C_TYPE_LECTIN_1"/>
    <property type="match status" value="1"/>
</dbReference>
<evidence type="ECO:0000259" key="2">
    <source>
        <dbReference type="PROSITE" id="PS50041"/>
    </source>
</evidence>
<feature type="domain" description="C-type lectin" evidence="2">
    <location>
        <begin position="119"/>
        <end position="239"/>
    </location>
</feature>
<proteinExistence type="predicted"/>
<dbReference type="SUPFAM" id="SSF56436">
    <property type="entry name" value="C-type lectin-like"/>
    <property type="match status" value="2"/>
</dbReference>
<dbReference type="InterPro" id="IPR001304">
    <property type="entry name" value="C-type_lectin-like"/>
</dbReference>
<dbReference type="InterPro" id="IPR018378">
    <property type="entry name" value="C-type_lectin_CS"/>
</dbReference>
<name>A0A914E0X3_9BILA</name>
<dbReference type="CDD" id="cd00037">
    <property type="entry name" value="CLECT"/>
    <property type="match status" value="2"/>
</dbReference>
<protein>
    <submittedName>
        <fullName evidence="4">C-type lectin domain-containing protein</fullName>
    </submittedName>
</protein>
<keyword evidence="3" id="KW-1185">Reference proteome</keyword>
<dbReference type="Gene3D" id="3.10.100.10">
    <property type="entry name" value="Mannose-Binding Protein A, subunit A"/>
    <property type="match status" value="2"/>
</dbReference>
<dbReference type="AlphaFoldDB" id="A0A914E0X3"/>
<reference evidence="4" key="1">
    <citation type="submission" date="2022-11" db="UniProtKB">
        <authorList>
            <consortium name="WormBaseParasite"/>
        </authorList>
    </citation>
    <scope>IDENTIFICATION</scope>
</reference>
<sequence>MAKSIFINVENVWVGGNRVTVPGNWTWTDGKPFVYTNWAKGEPSATQGNDYLAVGASTGTWSAQPNSLNLPYICEVLPSPESTSTCPTISSPSCTSQPCVCSTPSVTDYCPSGWKYFNYTRECYYLGTAEDWGTARLYCVQIGGQLASIHNHEENTFIADLTNGNTNPIWTGLNKYSGDWSWIDGTPYDYQNWDCHSCPDGCEPHSTWQCGCMIGICGNPDTDQWANDDCRITRNFVCKRPSNNN</sequence>
<evidence type="ECO:0000256" key="1">
    <source>
        <dbReference type="ARBA" id="ARBA00023157"/>
    </source>
</evidence>
<dbReference type="Pfam" id="PF00059">
    <property type="entry name" value="Lectin_C"/>
    <property type="match status" value="2"/>
</dbReference>
<dbReference type="InterPro" id="IPR016186">
    <property type="entry name" value="C-type_lectin-like/link_sf"/>
</dbReference>